<gene>
    <name evidence="1" type="ORF">TRL7639_03172</name>
</gene>
<name>A0A1Y5T8Q1_9RHOB</name>
<evidence type="ECO:0000313" key="1">
    <source>
        <dbReference type="EMBL" id="SLN57925.1"/>
    </source>
</evidence>
<keyword evidence="2" id="KW-1185">Reference proteome</keyword>
<dbReference type="Proteomes" id="UP000193077">
    <property type="component" value="Unassembled WGS sequence"/>
</dbReference>
<evidence type="ECO:0008006" key="3">
    <source>
        <dbReference type="Google" id="ProtNLM"/>
    </source>
</evidence>
<dbReference type="AlphaFoldDB" id="A0A1Y5T8Q1"/>
<evidence type="ECO:0000313" key="2">
    <source>
        <dbReference type="Proteomes" id="UP000193077"/>
    </source>
</evidence>
<accession>A0A1Y5T8Q1</accession>
<proteinExistence type="predicted"/>
<reference evidence="1 2" key="1">
    <citation type="submission" date="2017-03" db="EMBL/GenBank/DDBJ databases">
        <authorList>
            <person name="Afonso C.L."/>
            <person name="Miller P.J."/>
            <person name="Scott M.A."/>
            <person name="Spackman E."/>
            <person name="Goraichik I."/>
            <person name="Dimitrov K.M."/>
            <person name="Suarez D.L."/>
            <person name="Swayne D.E."/>
        </authorList>
    </citation>
    <scope>NUCLEOTIDE SEQUENCE [LARGE SCALE GENOMIC DNA]</scope>
    <source>
        <strain evidence="1 2">CECT 7639</strain>
    </source>
</reference>
<dbReference type="EMBL" id="FWFO01000002">
    <property type="protein sequence ID" value="SLN57925.1"/>
    <property type="molecule type" value="Genomic_DNA"/>
</dbReference>
<organism evidence="1 2">
    <name type="scientific">Falsiruegeria litorea R37</name>
    <dbReference type="NCBI Taxonomy" id="1200284"/>
    <lineage>
        <taxon>Bacteria</taxon>
        <taxon>Pseudomonadati</taxon>
        <taxon>Pseudomonadota</taxon>
        <taxon>Alphaproteobacteria</taxon>
        <taxon>Rhodobacterales</taxon>
        <taxon>Roseobacteraceae</taxon>
        <taxon>Falsiruegeria</taxon>
    </lineage>
</organism>
<protein>
    <recommendedName>
        <fullName evidence="3">DUF995 domain-containing protein</fullName>
    </recommendedName>
</protein>
<sequence length="149" mass="17027">MLGRRAWPEVTQFATLATMLMRFVILLCLWGAPGAAQTQMSAEEFDAYTRGKTLFYGNGGEVYGVERYMADRRVVWSFLDGDCKEGVWFERDGQICFIYEDRLDPQCWSFTRTPRGLIAQFEDDPEGTELYEAEDIGEEMICFGPDVGV</sequence>